<evidence type="ECO:0000256" key="1">
    <source>
        <dbReference type="PROSITE-ProRule" id="PRU00169"/>
    </source>
</evidence>
<keyword evidence="5" id="KW-1185">Reference proteome</keyword>
<organism evidence="4 5">
    <name type="scientific">Silvanigrella paludirubra</name>
    <dbReference type="NCBI Taxonomy" id="2499159"/>
    <lineage>
        <taxon>Bacteria</taxon>
        <taxon>Pseudomonadati</taxon>
        <taxon>Bdellovibrionota</taxon>
        <taxon>Oligoflexia</taxon>
        <taxon>Silvanigrellales</taxon>
        <taxon>Silvanigrellaceae</taxon>
        <taxon>Silvanigrella</taxon>
    </lineage>
</organism>
<proteinExistence type="predicted"/>
<dbReference type="Pfam" id="PF01584">
    <property type="entry name" value="CheW"/>
    <property type="match status" value="1"/>
</dbReference>
<evidence type="ECO:0000259" key="2">
    <source>
        <dbReference type="PROSITE" id="PS50110"/>
    </source>
</evidence>
<dbReference type="Pfam" id="PF00072">
    <property type="entry name" value="Response_reg"/>
    <property type="match status" value="1"/>
</dbReference>
<dbReference type="PANTHER" id="PTHR47233">
    <property type="entry name" value="CHEMOTAXIS PROTEIN CHEV"/>
    <property type="match status" value="1"/>
</dbReference>
<dbReference type="InterPro" id="IPR002545">
    <property type="entry name" value="CheW-lke_dom"/>
</dbReference>
<dbReference type="EMBL" id="WFLM01000001">
    <property type="protein sequence ID" value="KAB8040482.1"/>
    <property type="molecule type" value="Genomic_DNA"/>
</dbReference>
<evidence type="ECO:0000259" key="3">
    <source>
        <dbReference type="PROSITE" id="PS50851"/>
    </source>
</evidence>
<dbReference type="RefSeq" id="WP_153417997.1">
    <property type="nucleotide sequence ID" value="NZ_WFLM01000001.1"/>
</dbReference>
<dbReference type="PROSITE" id="PS50110">
    <property type="entry name" value="RESPONSE_REGULATORY"/>
    <property type="match status" value="1"/>
</dbReference>
<evidence type="ECO:0000313" key="5">
    <source>
        <dbReference type="Proteomes" id="UP000437748"/>
    </source>
</evidence>
<feature type="domain" description="Response regulatory" evidence="2">
    <location>
        <begin position="189"/>
        <end position="307"/>
    </location>
</feature>
<dbReference type="SMART" id="SM00448">
    <property type="entry name" value="REC"/>
    <property type="match status" value="1"/>
</dbReference>
<feature type="modified residue" description="4-aspartylphosphate" evidence="1">
    <location>
        <position position="240"/>
    </location>
</feature>
<dbReference type="InterPro" id="IPR001789">
    <property type="entry name" value="Sig_transdc_resp-reg_receiver"/>
</dbReference>
<dbReference type="OrthoDB" id="5292722at2"/>
<dbReference type="AlphaFoldDB" id="A0A6N6VZ27"/>
<dbReference type="SUPFAM" id="SSF52172">
    <property type="entry name" value="CheY-like"/>
    <property type="match status" value="1"/>
</dbReference>
<dbReference type="InterPro" id="IPR036061">
    <property type="entry name" value="CheW-like_dom_sf"/>
</dbReference>
<sequence>MIENQQIINNANERSIIILPFSLVNKEIELHMCLNVQKIAAVIEVGEYSVLPGVMPPFVYMIDMQGIPVPVLELSKLVENNDLTQSQVKSVDKKKQTKKRIIVCHVLSIYIGIIVDFTKKIKTVQNASLQPIPEIWEQSNSFFVSGLLNEKDYYRYVFDIERYISNIGLNIGSVSSEFKENNHILKGKKGLVVEDSRVYQLLAKKFFEKYEMALDLAADGKIGLDLLLKNANKYDFVITDIEMPNMNGIEMIKQFKSIHKNSSLPILFHSSISNPEFSKDLMGEGYGDMITKFNEETLYQSIINLFHKN</sequence>
<accession>A0A6N6VZ27</accession>
<dbReference type="Gene3D" id="2.40.50.180">
    <property type="entry name" value="CheA-289, Domain 4"/>
    <property type="match status" value="1"/>
</dbReference>
<dbReference type="SUPFAM" id="SSF50341">
    <property type="entry name" value="CheW-like"/>
    <property type="match status" value="1"/>
</dbReference>
<name>A0A6N6VZ27_9BACT</name>
<comment type="caution">
    <text evidence="4">The sequence shown here is derived from an EMBL/GenBank/DDBJ whole genome shotgun (WGS) entry which is preliminary data.</text>
</comment>
<gene>
    <name evidence="4" type="ORF">GCL60_00780</name>
</gene>
<reference evidence="4 5" key="1">
    <citation type="submission" date="2019-10" db="EMBL/GenBank/DDBJ databases">
        <title>New species of Slilvanegrellaceae.</title>
        <authorList>
            <person name="Pitt A."/>
            <person name="Hahn M.W."/>
        </authorList>
    </citation>
    <scope>NUCLEOTIDE SEQUENCE [LARGE SCALE GENOMIC DNA]</scope>
    <source>
        <strain evidence="4 5">SP-Ram-0.45-NSY-1</strain>
    </source>
</reference>
<dbReference type="GO" id="GO:0006935">
    <property type="term" value="P:chemotaxis"/>
    <property type="evidence" value="ECO:0007669"/>
    <property type="project" value="InterPro"/>
</dbReference>
<dbReference type="Proteomes" id="UP000437748">
    <property type="component" value="Unassembled WGS sequence"/>
</dbReference>
<dbReference type="CDD" id="cd00156">
    <property type="entry name" value="REC"/>
    <property type="match status" value="1"/>
</dbReference>
<dbReference type="PROSITE" id="PS50851">
    <property type="entry name" value="CHEW"/>
    <property type="match status" value="1"/>
</dbReference>
<keyword evidence="1" id="KW-0597">Phosphoprotein</keyword>
<evidence type="ECO:0000313" key="4">
    <source>
        <dbReference type="EMBL" id="KAB8040482.1"/>
    </source>
</evidence>
<dbReference type="PANTHER" id="PTHR47233:SF3">
    <property type="entry name" value="CHEMOTAXIS PROTEIN CHEV"/>
    <property type="match status" value="1"/>
</dbReference>
<dbReference type="GO" id="GO:0000160">
    <property type="term" value="P:phosphorelay signal transduction system"/>
    <property type="evidence" value="ECO:0007669"/>
    <property type="project" value="InterPro"/>
</dbReference>
<dbReference type="InterPro" id="IPR011006">
    <property type="entry name" value="CheY-like_superfamily"/>
</dbReference>
<dbReference type="Gene3D" id="2.30.30.40">
    <property type="entry name" value="SH3 Domains"/>
    <property type="match status" value="1"/>
</dbReference>
<feature type="domain" description="CheW-like" evidence="3">
    <location>
        <begin position="15"/>
        <end position="169"/>
    </location>
</feature>
<protein>
    <submittedName>
        <fullName evidence="4">Response regulator</fullName>
    </submittedName>
</protein>
<dbReference type="Gene3D" id="3.40.50.2300">
    <property type="match status" value="1"/>
</dbReference>